<dbReference type="GO" id="GO:0003677">
    <property type="term" value="F:DNA binding"/>
    <property type="evidence" value="ECO:0007669"/>
    <property type="project" value="InterPro"/>
</dbReference>
<evidence type="ECO:0000313" key="3">
    <source>
        <dbReference type="EMBL" id="ORM55966.1"/>
    </source>
</evidence>
<name>A0A1X1C2S7_9GAMM</name>
<organism evidence="3 4">
    <name type="scientific">Pantoea conspicua</name>
    <dbReference type="NCBI Taxonomy" id="472705"/>
    <lineage>
        <taxon>Bacteria</taxon>
        <taxon>Pseudomonadati</taxon>
        <taxon>Pseudomonadota</taxon>
        <taxon>Gammaproteobacteria</taxon>
        <taxon>Enterobacterales</taxon>
        <taxon>Erwiniaceae</taxon>
        <taxon>Pantoea</taxon>
    </lineage>
</organism>
<dbReference type="EMBL" id="MLFN01000001">
    <property type="protein sequence ID" value="ORM55966.1"/>
    <property type="molecule type" value="Genomic_DNA"/>
</dbReference>
<reference evidence="3 4" key="1">
    <citation type="journal article" date="2017" name="Antonie Van Leeuwenhoek">
        <title>Phylogenomic resolution of the bacterial genus Pantoea and its relationship with Erwinia and Tatumella.</title>
        <authorList>
            <person name="Palmer M."/>
            <person name="Steenkamp E.T."/>
            <person name="Coetzee M.P."/>
            <person name="Chan W.Y."/>
            <person name="van Zyl E."/>
            <person name="De Maayer P."/>
            <person name="Coutinho T.A."/>
            <person name="Blom J."/>
            <person name="Smits T.H."/>
            <person name="Duffy B."/>
            <person name="Venter S.N."/>
        </authorList>
    </citation>
    <scope>NUCLEOTIDE SEQUENCE [LARGE SCALE GENOMIC DNA]</scope>
    <source>
        <strain evidence="3 4">LMG 24534</strain>
    </source>
</reference>
<accession>A0A1X1C2S7</accession>
<dbReference type="InterPro" id="IPR016177">
    <property type="entry name" value="DNA-bd_dom_sf"/>
</dbReference>
<evidence type="ECO:0000313" key="4">
    <source>
        <dbReference type="Proteomes" id="UP000193933"/>
    </source>
</evidence>
<proteinExistence type="predicted"/>
<dbReference type="Proteomes" id="UP000193933">
    <property type="component" value="Unassembled WGS sequence"/>
</dbReference>
<feature type="domain" description="HNH nuclease" evidence="2">
    <location>
        <begin position="83"/>
        <end position="126"/>
    </location>
</feature>
<dbReference type="RefSeq" id="WP_094119120.1">
    <property type="nucleotide sequence ID" value="NZ_MLFN01000001.1"/>
</dbReference>
<dbReference type="SUPFAM" id="SSF54171">
    <property type="entry name" value="DNA-binding domain"/>
    <property type="match status" value="1"/>
</dbReference>
<comment type="caution">
    <text evidence="3">The sequence shown here is derived from an EMBL/GenBank/DDBJ whole genome shotgun (WGS) entry which is preliminary data.</text>
</comment>
<sequence length="192" mass="22222">MRQRFISKKGKRKIKIPTQQYLHEALSYNPNDGLFHWKLRPESHFATKAAASACNNRYAGKLAGRVDKGHGYWLIHIDGVQCRAHRLAWIYMHGDIDPALQIDHLNHNRADNRIENLRLVANEENQKNRTKQRNNNSGVVGVDFYQPLKKWRARINHCGKRVVLGVAETFQEAVAMRRAAEQKLGYHQNHGQ</sequence>
<feature type="coiled-coil region" evidence="1">
    <location>
        <begin position="107"/>
        <end position="134"/>
    </location>
</feature>
<keyword evidence="1" id="KW-0175">Coiled coil</keyword>
<evidence type="ECO:0000256" key="1">
    <source>
        <dbReference type="SAM" id="Coils"/>
    </source>
</evidence>
<dbReference type="SUPFAM" id="SSF54060">
    <property type="entry name" value="His-Me finger endonucleases"/>
    <property type="match status" value="1"/>
</dbReference>
<protein>
    <recommendedName>
        <fullName evidence="2">HNH nuclease domain-containing protein</fullName>
    </recommendedName>
</protein>
<dbReference type="OrthoDB" id="388551at2"/>
<dbReference type="Gene3D" id="3.90.75.20">
    <property type="match status" value="1"/>
</dbReference>
<dbReference type="AlphaFoldDB" id="A0A1X1C2S7"/>
<dbReference type="InterPro" id="IPR003615">
    <property type="entry name" value="HNH_nuc"/>
</dbReference>
<dbReference type="Pfam" id="PF13392">
    <property type="entry name" value="HNH_3"/>
    <property type="match status" value="1"/>
</dbReference>
<evidence type="ECO:0000259" key="2">
    <source>
        <dbReference type="Pfam" id="PF13392"/>
    </source>
</evidence>
<dbReference type="InterPro" id="IPR044925">
    <property type="entry name" value="His-Me_finger_sf"/>
</dbReference>
<gene>
    <name evidence="3" type="ORF">HA41_00600</name>
</gene>
<keyword evidence="4" id="KW-1185">Reference proteome</keyword>